<evidence type="ECO:0000256" key="10">
    <source>
        <dbReference type="ARBA" id="ARBA00022989"/>
    </source>
</evidence>
<comment type="caution">
    <text evidence="18">The sequence shown here is derived from an EMBL/GenBank/DDBJ whole genome shotgun (WGS) entry which is preliminary data.</text>
</comment>
<evidence type="ECO:0000256" key="14">
    <source>
        <dbReference type="ARBA" id="ARBA00038053"/>
    </source>
</evidence>
<evidence type="ECO:0000256" key="4">
    <source>
        <dbReference type="ARBA" id="ARBA00022618"/>
    </source>
</evidence>
<evidence type="ECO:0000256" key="15">
    <source>
        <dbReference type="ARBA" id="ARBA00049902"/>
    </source>
</evidence>
<keyword evidence="13 16" id="KW-0961">Cell wall biogenesis/degradation</keyword>
<keyword evidence="16" id="KW-0997">Cell inner membrane</keyword>
<dbReference type="Pfam" id="PF01098">
    <property type="entry name" value="FTSW_RODA_SPOVE"/>
    <property type="match status" value="1"/>
</dbReference>
<keyword evidence="7 16" id="KW-0812">Transmembrane</keyword>
<comment type="similarity">
    <text evidence="14 16">Belongs to the SEDS family. FtsW subfamily.</text>
</comment>
<dbReference type="PANTHER" id="PTHR30474:SF2">
    <property type="entry name" value="PEPTIDOGLYCAN GLYCOSYLTRANSFERASE FTSW-RELATED"/>
    <property type="match status" value="1"/>
</dbReference>
<dbReference type="NCBIfam" id="NF008042">
    <property type="entry name" value="PRK10774.1"/>
    <property type="match status" value="1"/>
</dbReference>
<evidence type="ECO:0000256" key="16">
    <source>
        <dbReference type="HAMAP-Rule" id="MF_00913"/>
    </source>
</evidence>
<evidence type="ECO:0000256" key="11">
    <source>
        <dbReference type="ARBA" id="ARBA00023136"/>
    </source>
</evidence>
<gene>
    <name evidence="16 18" type="primary">ftsW</name>
    <name evidence="18" type="ORF">GCM10023333_38050</name>
</gene>
<keyword evidence="6 16" id="KW-0808">Transferase</keyword>
<evidence type="ECO:0000313" key="19">
    <source>
        <dbReference type="Proteomes" id="UP001499988"/>
    </source>
</evidence>
<keyword evidence="19" id="KW-1185">Reference proteome</keyword>
<comment type="pathway">
    <text evidence="2 16">Cell wall biogenesis; peptidoglycan biosynthesis.</text>
</comment>
<feature type="transmembrane region" description="Helical" evidence="16">
    <location>
        <begin position="37"/>
        <end position="58"/>
    </location>
</feature>
<evidence type="ECO:0000256" key="9">
    <source>
        <dbReference type="ARBA" id="ARBA00022984"/>
    </source>
</evidence>
<evidence type="ECO:0000256" key="12">
    <source>
        <dbReference type="ARBA" id="ARBA00023306"/>
    </source>
</evidence>
<name>A0ABP9FNP6_9GAMM</name>
<sequence>MRAAAQQHWHSIGLIWQRIGRALLPAPHAQSPLYDRLLLLLILTLMALGFMMVASASMPEAVRLTGDPYYFIKRQLIFIIGALFIAFGVLQVPLKLWARYDWVLMFLALLALIAVLGVGRTVNGATRWIPLGPFNFQVAELAKLALFVFLAGYLVRQQQEVRENFKGFIKALVVFGIYAVLLILQPDFGTVVVMFVTTTGMLFLGGARLGQFIALILVGLGGFIGLIATSGYRMARVQSFMDPWADPFGTGYQLTQSLMAYGRGDWFGEGLGNSIQKLDYLPEAHTDFIFAVLGEELGFVGVMAVLLLLLILALRALWIGHLALKQEQAFAGYLAYGIGIWFSFQTAVNVGASVGVLPTKGLTLPLVSYGGSSLWIMTAAAALLLRIDHERRFAQAQPAKARSAKPKASRARNTGSEADEPS</sequence>
<keyword evidence="4 16" id="KW-0132">Cell division</keyword>
<dbReference type="GO" id="GO:0051301">
    <property type="term" value="P:cell division"/>
    <property type="evidence" value="ECO:0007669"/>
    <property type="project" value="UniProtKB-KW"/>
</dbReference>
<feature type="transmembrane region" description="Helical" evidence="16">
    <location>
        <begin position="102"/>
        <end position="122"/>
    </location>
</feature>
<comment type="function">
    <text evidence="16">Peptidoglycan polymerase that is essential for cell division.</text>
</comment>
<keyword evidence="10 16" id="KW-1133">Transmembrane helix</keyword>
<feature type="transmembrane region" description="Helical" evidence="16">
    <location>
        <begin position="297"/>
        <end position="318"/>
    </location>
</feature>
<dbReference type="EC" id="2.4.99.28" evidence="16"/>
<keyword evidence="11 16" id="KW-0472">Membrane</keyword>
<evidence type="ECO:0000256" key="17">
    <source>
        <dbReference type="SAM" id="MobiDB-lite"/>
    </source>
</evidence>
<dbReference type="InterPro" id="IPR013437">
    <property type="entry name" value="FtsW"/>
</dbReference>
<keyword evidence="5 16" id="KW-0328">Glycosyltransferase</keyword>
<proteinExistence type="inferred from homology"/>
<evidence type="ECO:0000256" key="5">
    <source>
        <dbReference type="ARBA" id="ARBA00022676"/>
    </source>
</evidence>
<dbReference type="EMBL" id="BAABJZ010000103">
    <property type="protein sequence ID" value="GAA4900545.1"/>
    <property type="molecule type" value="Genomic_DNA"/>
</dbReference>
<dbReference type="PROSITE" id="PS00428">
    <property type="entry name" value="FTSW_RODA_SPOVE"/>
    <property type="match status" value="1"/>
</dbReference>
<feature type="transmembrane region" description="Helical" evidence="16">
    <location>
        <begin position="212"/>
        <end position="232"/>
    </location>
</feature>
<evidence type="ECO:0000256" key="13">
    <source>
        <dbReference type="ARBA" id="ARBA00023316"/>
    </source>
</evidence>
<evidence type="ECO:0000256" key="2">
    <source>
        <dbReference type="ARBA" id="ARBA00004752"/>
    </source>
</evidence>
<dbReference type="RefSeq" id="WP_345337078.1">
    <property type="nucleotide sequence ID" value="NZ_BAABJZ010000103.1"/>
</dbReference>
<reference evidence="19" key="1">
    <citation type="journal article" date="2019" name="Int. J. Syst. Evol. Microbiol.">
        <title>The Global Catalogue of Microorganisms (GCM) 10K type strain sequencing project: providing services to taxonomists for standard genome sequencing and annotation.</title>
        <authorList>
            <consortium name="The Broad Institute Genomics Platform"/>
            <consortium name="The Broad Institute Genome Sequencing Center for Infectious Disease"/>
            <person name="Wu L."/>
            <person name="Ma J."/>
        </authorList>
    </citation>
    <scope>NUCLEOTIDE SEQUENCE [LARGE SCALE GENOMIC DNA]</scope>
    <source>
        <strain evidence="19">JCM 18401</strain>
    </source>
</reference>
<evidence type="ECO:0000256" key="3">
    <source>
        <dbReference type="ARBA" id="ARBA00022475"/>
    </source>
</evidence>
<feature type="region of interest" description="Disordered" evidence="17">
    <location>
        <begin position="395"/>
        <end position="422"/>
    </location>
</feature>
<comment type="subcellular location">
    <subcellularLocation>
        <location evidence="16">Cell inner membrane</location>
        <topology evidence="16">Multi-pass membrane protein</topology>
    </subcellularLocation>
    <subcellularLocation>
        <location evidence="1">Cell membrane</location>
        <topology evidence="1">Multi-pass membrane protein</topology>
    </subcellularLocation>
    <text evidence="16">Localizes to the division septum.</text>
</comment>
<organism evidence="18 19">
    <name type="scientific">Ferrimonas pelagia</name>
    <dbReference type="NCBI Taxonomy" id="1177826"/>
    <lineage>
        <taxon>Bacteria</taxon>
        <taxon>Pseudomonadati</taxon>
        <taxon>Pseudomonadota</taxon>
        <taxon>Gammaproteobacteria</taxon>
        <taxon>Alteromonadales</taxon>
        <taxon>Ferrimonadaceae</taxon>
        <taxon>Ferrimonas</taxon>
    </lineage>
</organism>
<keyword evidence="8 16" id="KW-0133">Cell shape</keyword>
<feature type="transmembrane region" description="Helical" evidence="16">
    <location>
        <begin position="330"/>
        <end position="354"/>
    </location>
</feature>
<evidence type="ECO:0000313" key="18">
    <source>
        <dbReference type="EMBL" id="GAA4900545.1"/>
    </source>
</evidence>
<dbReference type="InterPro" id="IPR018365">
    <property type="entry name" value="Cell_cycle_FtsW-rel_CS"/>
</dbReference>
<dbReference type="InterPro" id="IPR001182">
    <property type="entry name" value="FtsW/RodA"/>
</dbReference>
<feature type="transmembrane region" description="Helical" evidence="16">
    <location>
        <begin position="134"/>
        <end position="155"/>
    </location>
</feature>
<keyword evidence="9 16" id="KW-0573">Peptidoglycan synthesis</keyword>
<protein>
    <recommendedName>
        <fullName evidence="16">Probable peptidoglycan glycosyltransferase FtsW</fullName>
        <shortName evidence="16">PGT</shortName>
        <ecNumber evidence="16">2.4.99.28</ecNumber>
    </recommendedName>
    <alternativeName>
        <fullName evidence="16">Cell division protein FtsW</fullName>
    </alternativeName>
    <alternativeName>
        <fullName evidence="16">Cell wall polymerase</fullName>
    </alternativeName>
    <alternativeName>
        <fullName evidence="16">Peptidoglycan polymerase</fullName>
        <shortName evidence="16">PG polymerase</shortName>
    </alternativeName>
</protein>
<feature type="transmembrane region" description="Helical" evidence="16">
    <location>
        <begin position="70"/>
        <end position="90"/>
    </location>
</feature>
<keyword evidence="12 16" id="KW-0131">Cell cycle</keyword>
<evidence type="ECO:0000256" key="1">
    <source>
        <dbReference type="ARBA" id="ARBA00004651"/>
    </source>
</evidence>
<dbReference type="PANTHER" id="PTHR30474">
    <property type="entry name" value="CELL CYCLE PROTEIN"/>
    <property type="match status" value="1"/>
</dbReference>
<feature type="transmembrane region" description="Helical" evidence="16">
    <location>
        <begin position="366"/>
        <end position="385"/>
    </location>
</feature>
<dbReference type="NCBIfam" id="TIGR02614">
    <property type="entry name" value="ftsW"/>
    <property type="match status" value="1"/>
</dbReference>
<dbReference type="Proteomes" id="UP001499988">
    <property type="component" value="Unassembled WGS sequence"/>
</dbReference>
<evidence type="ECO:0000256" key="6">
    <source>
        <dbReference type="ARBA" id="ARBA00022679"/>
    </source>
</evidence>
<evidence type="ECO:0000256" key="8">
    <source>
        <dbReference type="ARBA" id="ARBA00022960"/>
    </source>
</evidence>
<comment type="catalytic activity">
    <reaction evidence="15 16">
        <text>[GlcNAc-(1-&gt;4)-Mur2Ac(oyl-L-Ala-gamma-D-Glu-L-Lys-D-Ala-D-Ala)](n)-di-trans,octa-cis-undecaprenyl diphosphate + beta-D-GlcNAc-(1-&gt;4)-Mur2Ac(oyl-L-Ala-gamma-D-Glu-L-Lys-D-Ala-D-Ala)-di-trans,octa-cis-undecaprenyl diphosphate = [GlcNAc-(1-&gt;4)-Mur2Ac(oyl-L-Ala-gamma-D-Glu-L-Lys-D-Ala-D-Ala)](n+1)-di-trans,octa-cis-undecaprenyl diphosphate + di-trans,octa-cis-undecaprenyl diphosphate + H(+)</text>
        <dbReference type="Rhea" id="RHEA:23708"/>
        <dbReference type="Rhea" id="RHEA-COMP:9602"/>
        <dbReference type="Rhea" id="RHEA-COMP:9603"/>
        <dbReference type="ChEBI" id="CHEBI:15378"/>
        <dbReference type="ChEBI" id="CHEBI:58405"/>
        <dbReference type="ChEBI" id="CHEBI:60033"/>
        <dbReference type="ChEBI" id="CHEBI:78435"/>
        <dbReference type="EC" id="2.4.99.28"/>
    </reaction>
</comment>
<evidence type="ECO:0000256" key="7">
    <source>
        <dbReference type="ARBA" id="ARBA00022692"/>
    </source>
</evidence>
<accession>A0ABP9FNP6</accession>
<feature type="transmembrane region" description="Helical" evidence="16">
    <location>
        <begin position="167"/>
        <end position="184"/>
    </location>
</feature>
<feature type="transmembrane region" description="Helical" evidence="16">
    <location>
        <begin position="190"/>
        <end position="207"/>
    </location>
</feature>
<dbReference type="HAMAP" id="MF_00913">
    <property type="entry name" value="PGT_FtsW_proteobact"/>
    <property type="match status" value="1"/>
</dbReference>
<keyword evidence="3 16" id="KW-1003">Cell membrane</keyword>